<evidence type="ECO:0000256" key="1">
    <source>
        <dbReference type="SAM" id="MobiDB-lite"/>
    </source>
</evidence>
<accession>A0A0F9CX89</accession>
<protein>
    <submittedName>
        <fullName evidence="2">Uncharacterized protein</fullName>
    </submittedName>
</protein>
<organism evidence="2">
    <name type="scientific">marine sediment metagenome</name>
    <dbReference type="NCBI Taxonomy" id="412755"/>
    <lineage>
        <taxon>unclassified sequences</taxon>
        <taxon>metagenomes</taxon>
        <taxon>ecological metagenomes</taxon>
    </lineage>
</organism>
<proteinExistence type="predicted"/>
<gene>
    <name evidence="2" type="ORF">LCGC14_2348700</name>
</gene>
<feature type="region of interest" description="Disordered" evidence="1">
    <location>
        <begin position="1"/>
        <end position="35"/>
    </location>
</feature>
<sequence length="52" mass="5444">MELGAQGTEAEGTEPVPATRGEEPPLITDRPDFTESPIAVAPGLFQLEGGYT</sequence>
<comment type="caution">
    <text evidence="2">The sequence shown here is derived from an EMBL/GenBank/DDBJ whole genome shotgun (WGS) entry which is preliminary data.</text>
</comment>
<dbReference type="AlphaFoldDB" id="A0A0F9CX89"/>
<reference evidence="2" key="1">
    <citation type="journal article" date="2015" name="Nature">
        <title>Complex archaea that bridge the gap between prokaryotes and eukaryotes.</title>
        <authorList>
            <person name="Spang A."/>
            <person name="Saw J.H."/>
            <person name="Jorgensen S.L."/>
            <person name="Zaremba-Niedzwiedzka K."/>
            <person name="Martijn J."/>
            <person name="Lind A.E."/>
            <person name="van Eijk R."/>
            <person name="Schleper C."/>
            <person name="Guy L."/>
            <person name="Ettema T.J."/>
        </authorList>
    </citation>
    <scope>NUCLEOTIDE SEQUENCE</scope>
</reference>
<dbReference type="EMBL" id="LAZR01034149">
    <property type="protein sequence ID" value="KKL46121.1"/>
    <property type="molecule type" value="Genomic_DNA"/>
</dbReference>
<name>A0A0F9CX89_9ZZZZ</name>
<evidence type="ECO:0000313" key="2">
    <source>
        <dbReference type="EMBL" id="KKL46121.1"/>
    </source>
</evidence>
<feature type="non-terminal residue" evidence="2">
    <location>
        <position position="52"/>
    </location>
</feature>